<dbReference type="EMBL" id="BSYJ01000001">
    <property type="protein sequence ID" value="GMG86268.1"/>
    <property type="molecule type" value="Genomic_DNA"/>
</dbReference>
<dbReference type="Gene3D" id="3.40.50.150">
    <property type="entry name" value="Vaccinia Virus protein VP39"/>
    <property type="match status" value="1"/>
</dbReference>
<dbReference type="PANTHER" id="PTHR10629">
    <property type="entry name" value="CYTOSINE-SPECIFIC METHYLTRANSFERASE"/>
    <property type="match status" value="1"/>
</dbReference>
<comment type="catalytic activity">
    <reaction evidence="6">
        <text>a 2'-deoxycytidine in DNA + S-adenosyl-L-methionine = a 5-methyl-2'-deoxycytidine in DNA + S-adenosyl-L-homocysteine + H(+)</text>
        <dbReference type="Rhea" id="RHEA:13681"/>
        <dbReference type="Rhea" id="RHEA-COMP:11369"/>
        <dbReference type="Rhea" id="RHEA-COMP:11370"/>
        <dbReference type="ChEBI" id="CHEBI:15378"/>
        <dbReference type="ChEBI" id="CHEBI:57856"/>
        <dbReference type="ChEBI" id="CHEBI:59789"/>
        <dbReference type="ChEBI" id="CHEBI:85452"/>
        <dbReference type="ChEBI" id="CHEBI:85454"/>
        <dbReference type="EC" id="2.1.1.37"/>
    </reaction>
</comment>
<evidence type="ECO:0000256" key="8">
    <source>
        <dbReference type="RuleBase" id="RU000416"/>
    </source>
</evidence>
<dbReference type="Gene3D" id="3.90.120.10">
    <property type="entry name" value="DNA Methylase, subunit A, domain 2"/>
    <property type="match status" value="1"/>
</dbReference>
<evidence type="ECO:0000256" key="3">
    <source>
        <dbReference type="ARBA" id="ARBA00022679"/>
    </source>
</evidence>
<dbReference type="Proteomes" id="UP001224392">
    <property type="component" value="Unassembled WGS sequence"/>
</dbReference>
<dbReference type="PROSITE" id="PS51679">
    <property type="entry name" value="SAM_MT_C5"/>
    <property type="match status" value="1"/>
</dbReference>
<gene>
    <name evidence="9" type="ORF">MNKW57_05890</name>
</gene>
<organism evidence="9 10">
    <name type="scientific">Biformimicrobium ophioploci</name>
    <dbReference type="NCBI Taxonomy" id="3036711"/>
    <lineage>
        <taxon>Bacteria</taxon>
        <taxon>Pseudomonadati</taxon>
        <taxon>Pseudomonadota</taxon>
        <taxon>Gammaproteobacteria</taxon>
        <taxon>Cellvibrionales</taxon>
        <taxon>Microbulbiferaceae</taxon>
        <taxon>Biformimicrobium</taxon>
    </lineage>
</organism>
<comment type="caution">
    <text evidence="9">The sequence shown here is derived from an EMBL/GenBank/DDBJ whole genome shotgun (WGS) entry which is preliminary data.</text>
</comment>
<name>A0ABQ6LW06_9GAMM</name>
<comment type="similarity">
    <text evidence="7 8">Belongs to the class I-like SAM-binding methyltransferase superfamily. C5-methyltransferase family.</text>
</comment>
<keyword evidence="2 7" id="KW-0489">Methyltransferase</keyword>
<dbReference type="Pfam" id="PF00145">
    <property type="entry name" value="DNA_methylase"/>
    <property type="match status" value="2"/>
</dbReference>
<dbReference type="RefSeq" id="WP_285762770.1">
    <property type="nucleotide sequence ID" value="NZ_BSYJ01000001.1"/>
</dbReference>
<keyword evidence="5" id="KW-0680">Restriction system</keyword>
<evidence type="ECO:0000313" key="9">
    <source>
        <dbReference type="EMBL" id="GMG86268.1"/>
    </source>
</evidence>
<evidence type="ECO:0000256" key="4">
    <source>
        <dbReference type="ARBA" id="ARBA00022691"/>
    </source>
</evidence>
<proteinExistence type="inferred from homology"/>
<dbReference type="InterPro" id="IPR001525">
    <property type="entry name" value="C5_MeTfrase"/>
</dbReference>
<evidence type="ECO:0000256" key="5">
    <source>
        <dbReference type="ARBA" id="ARBA00022747"/>
    </source>
</evidence>
<dbReference type="PANTHER" id="PTHR10629:SF52">
    <property type="entry name" value="DNA (CYTOSINE-5)-METHYLTRANSFERASE 1"/>
    <property type="match status" value="1"/>
</dbReference>
<dbReference type="EC" id="2.1.1.37" evidence="1"/>
<keyword evidence="4 7" id="KW-0949">S-adenosyl-L-methionine</keyword>
<dbReference type="InterPro" id="IPR029063">
    <property type="entry name" value="SAM-dependent_MTases_sf"/>
</dbReference>
<feature type="active site" evidence="7">
    <location>
        <position position="133"/>
    </location>
</feature>
<dbReference type="GO" id="GO:0032259">
    <property type="term" value="P:methylation"/>
    <property type="evidence" value="ECO:0007669"/>
    <property type="project" value="UniProtKB-KW"/>
</dbReference>
<dbReference type="PRINTS" id="PR00105">
    <property type="entry name" value="C5METTRFRASE"/>
</dbReference>
<evidence type="ECO:0000256" key="6">
    <source>
        <dbReference type="ARBA" id="ARBA00047422"/>
    </source>
</evidence>
<dbReference type="InterPro" id="IPR050390">
    <property type="entry name" value="C5-Methyltransferase"/>
</dbReference>
<evidence type="ECO:0000256" key="1">
    <source>
        <dbReference type="ARBA" id="ARBA00011975"/>
    </source>
</evidence>
<protein>
    <recommendedName>
        <fullName evidence="1">DNA (cytosine-5-)-methyltransferase</fullName>
        <ecNumber evidence="1">2.1.1.37</ecNumber>
    </recommendedName>
</protein>
<evidence type="ECO:0000256" key="2">
    <source>
        <dbReference type="ARBA" id="ARBA00022603"/>
    </source>
</evidence>
<evidence type="ECO:0000256" key="7">
    <source>
        <dbReference type="PROSITE-ProRule" id="PRU01016"/>
    </source>
</evidence>
<sequence>MSSPIKVIDLFAGPGGLGEGFSAYRSGKKNPFKIAISIEKEASAHRTLTLRSLFRQFGPSKAPEEYYAFMRGELGKNPEDELYKVPSLQDAVEAARNEAQQLTLGETSARTVYSKIRESLKGHDCILIGGPPCQAYSLVGRSRNYGAKDKKYSAQDDHRNFLYKEYLKIIAKFQPLIFVMENVKGMLSAKVGNAPIFPTIMSDLKNPCRAVSTTPDGKKKEHRYKIFSFVPEAGAGDLFDMEQEPISHDSLLPRDFVINAERYGIPQARHRVILLGIREDIASELSFLKPLDESSPHVDVRSVISDLPRLRSKLSKGKDSLENWRDAVAGFSKKKINSLRKNRSLNQEVIENFYLNLESISQSNLNFGAEKGLKRSKLCENLPDELAAWYQDERLGAYVTNHESRGHIRADLHRYMYYSTHARHLGESPNSKTLPKELWPNHQNFGSGKFADRFRVQIKDRPGTTVTSHISKDGHYFIHYDPLQCRSLTVREAARIQTFPDNYHFVGNRTEQYVQVGNAVPPYLARQLADVVYKILR</sequence>
<keyword evidence="10" id="KW-1185">Reference proteome</keyword>
<reference evidence="9 10" key="1">
    <citation type="submission" date="2023-04" db="EMBL/GenBank/DDBJ databases">
        <title>Marinobulbifer ophiurae gen. nov., sp. Nov., isolate from tissue of brittle star Ophioplocus japonicus.</title>
        <authorList>
            <person name="Kawano K."/>
            <person name="Sawayama S."/>
            <person name="Nakagawa S."/>
        </authorList>
    </citation>
    <scope>NUCLEOTIDE SEQUENCE [LARGE SCALE GENOMIC DNA]</scope>
    <source>
        <strain evidence="9 10">NKW57</strain>
    </source>
</reference>
<dbReference type="NCBIfam" id="TIGR00675">
    <property type="entry name" value="dcm"/>
    <property type="match status" value="1"/>
</dbReference>
<keyword evidence="3 7" id="KW-0808">Transferase</keyword>
<dbReference type="SUPFAM" id="SSF53335">
    <property type="entry name" value="S-adenosyl-L-methionine-dependent methyltransferases"/>
    <property type="match status" value="1"/>
</dbReference>
<evidence type="ECO:0000313" key="10">
    <source>
        <dbReference type="Proteomes" id="UP001224392"/>
    </source>
</evidence>
<dbReference type="GO" id="GO:0008168">
    <property type="term" value="F:methyltransferase activity"/>
    <property type="evidence" value="ECO:0007669"/>
    <property type="project" value="UniProtKB-KW"/>
</dbReference>
<accession>A0ABQ6LW06</accession>